<evidence type="ECO:0000313" key="4">
    <source>
        <dbReference type="Proteomes" id="UP000036097"/>
    </source>
</evidence>
<sequence>MTTKTLTRCFRFTHVDFVPDMRLLIWNDKTETPLTVHESRLLETLCLSAGEVINAEPLYHKTFTQIDPYEDDHNNQYDLNTLCHSLQQKLTRGNKVVIPIDVIRHYGFRVPLPVKTCRIIHESKTVNALPAKPVSPTSPSNSTSPKKSPAENIVNHSIMHKISVVILTIAGAAVIYASFN</sequence>
<gene>
    <name evidence="3" type="ORF">ABT56_17670</name>
</gene>
<feature type="transmembrane region" description="Helical" evidence="2">
    <location>
        <begin position="162"/>
        <end position="179"/>
    </location>
</feature>
<evidence type="ECO:0008006" key="5">
    <source>
        <dbReference type="Google" id="ProtNLM"/>
    </source>
</evidence>
<evidence type="ECO:0000313" key="3">
    <source>
        <dbReference type="EMBL" id="KLV03802.1"/>
    </source>
</evidence>
<proteinExistence type="predicted"/>
<dbReference type="EMBL" id="LDOT01000026">
    <property type="protein sequence ID" value="KLV03802.1"/>
    <property type="molecule type" value="Genomic_DNA"/>
</dbReference>
<evidence type="ECO:0000256" key="2">
    <source>
        <dbReference type="SAM" id="Phobius"/>
    </source>
</evidence>
<dbReference type="PATRIC" id="fig|1195763.3.peg.3775"/>
<dbReference type="STRING" id="1195763.ABT56_17670"/>
<keyword evidence="4" id="KW-1185">Reference proteome</keyword>
<keyword evidence="2" id="KW-1133">Transmembrane helix</keyword>
<comment type="caution">
    <text evidence="3">The sequence shown here is derived from an EMBL/GenBank/DDBJ whole genome shotgun (WGS) entry which is preliminary data.</text>
</comment>
<keyword evidence="2" id="KW-0472">Membrane</keyword>
<protein>
    <recommendedName>
        <fullName evidence="5">OmpR/PhoB-type domain-containing protein</fullName>
    </recommendedName>
</protein>
<dbReference type="OrthoDB" id="5828895at2"/>
<organism evidence="3 4">
    <name type="scientific">Photobacterium aquae</name>
    <dbReference type="NCBI Taxonomy" id="1195763"/>
    <lineage>
        <taxon>Bacteria</taxon>
        <taxon>Pseudomonadati</taxon>
        <taxon>Pseudomonadota</taxon>
        <taxon>Gammaproteobacteria</taxon>
        <taxon>Vibrionales</taxon>
        <taxon>Vibrionaceae</taxon>
        <taxon>Photobacterium</taxon>
    </lineage>
</organism>
<keyword evidence="2" id="KW-0812">Transmembrane</keyword>
<dbReference type="InterPro" id="IPR036388">
    <property type="entry name" value="WH-like_DNA-bd_sf"/>
</dbReference>
<dbReference type="Proteomes" id="UP000036097">
    <property type="component" value="Unassembled WGS sequence"/>
</dbReference>
<dbReference type="InterPro" id="IPR016032">
    <property type="entry name" value="Sig_transdc_resp-reg_C-effctor"/>
</dbReference>
<evidence type="ECO:0000256" key="1">
    <source>
        <dbReference type="SAM" id="MobiDB-lite"/>
    </source>
</evidence>
<feature type="compositionally biased region" description="Low complexity" evidence="1">
    <location>
        <begin position="132"/>
        <end position="147"/>
    </location>
</feature>
<dbReference type="Gene3D" id="1.10.10.10">
    <property type="entry name" value="Winged helix-like DNA-binding domain superfamily/Winged helix DNA-binding domain"/>
    <property type="match status" value="1"/>
</dbReference>
<dbReference type="GO" id="GO:0006355">
    <property type="term" value="P:regulation of DNA-templated transcription"/>
    <property type="evidence" value="ECO:0007669"/>
    <property type="project" value="InterPro"/>
</dbReference>
<feature type="region of interest" description="Disordered" evidence="1">
    <location>
        <begin position="130"/>
        <end position="149"/>
    </location>
</feature>
<accession>A0A0J1JNJ3</accession>
<dbReference type="AlphaFoldDB" id="A0A0J1JNJ3"/>
<dbReference type="GO" id="GO:0003677">
    <property type="term" value="F:DNA binding"/>
    <property type="evidence" value="ECO:0007669"/>
    <property type="project" value="InterPro"/>
</dbReference>
<dbReference type="SUPFAM" id="SSF46894">
    <property type="entry name" value="C-terminal effector domain of the bipartite response regulators"/>
    <property type="match status" value="1"/>
</dbReference>
<name>A0A0J1JNJ3_9GAMM</name>
<reference evidence="3 4" key="1">
    <citation type="submission" date="2015-05" db="EMBL/GenBank/DDBJ databases">
        <title>Photobacterium galathea sp. nov.</title>
        <authorList>
            <person name="Machado H."/>
            <person name="Gram L."/>
        </authorList>
    </citation>
    <scope>NUCLEOTIDE SEQUENCE [LARGE SCALE GENOMIC DNA]</scope>
    <source>
        <strain evidence="3 4">CGMCC 1.12159</strain>
    </source>
</reference>
<dbReference type="RefSeq" id="WP_047880229.1">
    <property type="nucleotide sequence ID" value="NZ_LDOT01000026.1"/>
</dbReference>